<dbReference type="EMBL" id="CALNXJ010000012">
    <property type="protein sequence ID" value="CAH3110391.1"/>
    <property type="molecule type" value="Genomic_DNA"/>
</dbReference>
<evidence type="ECO:0000313" key="7">
    <source>
        <dbReference type="EMBL" id="CAH3110391.1"/>
    </source>
</evidence>
<keyword evidence="5 6" id="KW-0472">Membrane</keyword>
<sequence length="110" mass="11356">MQSSGKMASPDYISYGFSVIVALGGVVGYVKAGNVPSLAAGLAFGGISALGAYQTSSNPRNVWVMLVTSLVLSGVMGSRFARSGKFMPAGLVATLSVAQAVRMSYRLMQN</sequence>
<feature type="transmembrane region" description="Helical" evidence="6">
    <location>
        <begin position="12"/>
        <end position="30"/>
    </location>
</feature>
<feature type="transmembrane region" description="Helical" evidence="6">
    <location>
        <begin position="62"/>
        <end position="80"/>
    </location>
</feature>
<dbReference type="InterPro" id="IPR044890">
    <property type="entry name" value="TMEM14_sf"/>
</dbReference>
<dbReference type="Proteomes" id="UP001159428">
    <property type="component" value="Unassembled WGS sequence"/>
</dbReference>
<evidence type="ECO:0000313" key="8">
    <source>
        <dbReference type="Proteomes" id="UP001159428"/>
    </source>
</evidence>
<comment type="similarity">
    <text evidence="2">Belongs to the TMEM14 family.</text>
</comment>
<dbReference type="GO" id="GO:0070453">
    <property type="term" value="P:regulation of heme biosynthetic process"/>
    <property type="evidence" value="ECO:0007669"/>
    <property type="project" value="TreeGrafter"/>
</dbReference>
<evidence type="ECO:0000256" key="4">
    <source>
        <dbReference type="ARBA" id="ARBA00022989"/>
    </source>
</evidence>
<proteinExistence type="inferred from homology"/>
<dbReference type="Pfam" id="PF03647">
    <property type="entry name" value="Tmemb_14"/>
    <property type="match status" value="1"/>
</dbReference>
<keyword evidence="4 6" id="KW-1133">Transmembrane helix</keyword>
<comment type="caution">
    <text evidence="7">The sequence shown here is derived from an EMBL/GenBank/DDBJ whole genome shotgun (WGS) entry which is preliminary data.</text>
</comment>
<evidence type="ECO:0000256" key="2">
    <source>
        <dbReference type="ARBA" id="ARBA00007590"/>
    </source>
</evidence>
<dbReference type="GO" id="GO:0031966">
    <property type="term" value="C:mitochondrial membrane"/>
    <property type="evidence" value="ECO:0007669"/>
    <property type="project" value="TreeGrafter"/>
</dbReference>
<dbReference type="InterPro" id="IPR005349">
    <property type="entry name" value="TMEM14"/>
</dbReference>
<keyword evidence="3 6" id="KW-0812">Transmembrane</keyword>
<keyword evidence="8" id="KW-1185">Reference proteome</keyword>
<dbReference type="FunFam" id="1.10.10.1740:FF:000002">
    <property type="entry name" value="Transmembrane protein 14C"/>
    <property type="match status" value="1"/>
</dbReference>
<dbReference type="AlphaFoldDB" id="A0AAU9WD99"/>
<dbReference type="PANTHER" id="PTHR12668:SF43">
    <property type="entry name" value="TRANSMEMBRANE PROTEIN 14 HOMOLOG"/>
    <property type="match status" value="1"/>
</dbReference>
<protein>
    <recommendedName>
        <fullName evidence="9">Transmembrane protein 14C</fullName>
    </recommendedName>
</protein>
<comment type="subcellular location">
    <subcellularLocation>
        <location evidence="1">Membrane</location>
        <topology evidence="1">Multi-pass membrane protein</topology>
    </subcellularLocation>
</comment>
<feature type="transmembrane region" description="Helical" evidence="6">
    <location>
        <begin position="36"/>
        <end position="53"/>
    </location>
</feature>
<evidence type="ECO:0000256" key="6">
    <source>
        <dbReference type="SAM" id="Phobius"/>
    </source>
</evidence>
<gene>
    <name evidence="7" type="ORF">PMEA_00003652</name>
</gene>
<reference evidence="7 8" key="1">
    <citation type="submission" date="2022-05" db="EMBL/GenBank/DDBJ databases">
        <authorList>
            <consortium name="Genoscope - CEA"/>
            <person name="William W."/>
        </authorList>
    </citation>
    <scope>NUCLEOTIDE SEQUENCE [LARGE SCALE GENOMIC DNA]</scope>
</reference>
<evidence type="ECO:0000256" key="1">
    <source>
        <dbReference type="ARBA" id="ARBA00004141"/>
    </source>
</evidence>
<evidence type="ECO:0008006" key="9">
    <source>
        <dbReference type="Google" id="ProtNLM"/>
    </source>
</evidence>
<evidence type="ECO:0000256" key="5">
    <source>
        <dbReference type="ARBA" id="ARBA00023136"/>
    </source>
</evidence>
<dbReference type="PANTHER" id="PTHR12668">
    <property type="entry name" value="TRANSMEMBRANE PROTEIN 14, 15"/>
    <property type="match status" value="1"/>
</dbReference>
<organism evidence="7 8">
    <name type="scientific">Pocillopora meandrina</name>
    <dbReference type="NCBI Taxonomy" id="46732"/>
    <lineage>
        <taxon>Eukaryota</taxon>
        <taxon>Metazoa</taxon>
        <taxon>Cnidaria</taxon>
        <taxon>Anthozoa</taxon>
        <taxon>Hexacorallia</taxon>
        <taxon>Scleractinia</taxon>
        <taxon>Astrocoeniina</taxon>
        <taxon>Pocilloporidae</taxon>
        <taxon>Pocillopora</taxon>
    </lineage>
</organism>
<accession>A0AAU9WD99</accession>
<dbReference type="Gene3D" id="1.10.10.1740">
    <property type="entry name" value="Transmembrane protein 14-like"/>
    <property type="match status" value="1"/>
</dbReference>
<name>A0AAU9WD99_9CNID</name>
<evidence type="ECO:0000256" key="3">
    <source>
        <dbReference type="ARBA" id="ARBA00022692"/>
    </source>
</evidence>